<organism evidence="2 3">
    <name type="scientific">Dorcoceras hygrometricum</name>
    <dbReference type="NCBI Taxonomy" id="472368"/>
    <lineage>
        <taxon>Eukaryota</taxon>
        <taxon>Viridiplantae</taxon>
        <taxon>Streptophyta</taxon>
        <taxon>Embryophyta</taxon>
        <taxon>Tracheophyta</taxon>
        <taxon>Spermatophyta</taxon>
        <taxon>Magnoliopsida</taxon>
        <taxon>eudicotyledons</taxon>
        <taxon>Gunneridae</taxon>
        <taxon>Pentapetalae</taxon>
        <taxon>asterids</taxon>
        <taxon>lamiids</taxon>
        <taxon>Lamiales</taxon>
        <taxon>Gesneriaceae</taxon>
        <taxon>Didymocarpoideae</taxon>
        <taxon>Trichosporeae</taxon>
        <taxon>Loxocarpinae</taxon>
        <taxon>Dorcoceras</taxon>
    </lineage>
</organism>
<evidence type="ECO:0000313" key="2">
    <source>
        <dbReference type="EMBL" id="KZV36158.1"/>
    </source>
</evidence>
<accession>A0A2Z7BRA1</accession>
<proteinExistence type="predicted"/>
<sequence length="355" mass="40198">MGNTDPNNTKQENKYEVKPQYKELSKQLIMQHAIIDAMKCMRAIKDWIARPVYQLAIISVKPLYHAQPISRWNHRSVIIGARQPITARWYLTTDTSFPFDKTSRQRNNRYLTTETNSNHQALHLQKNTQNDTVPTKQNDAAVIHQLTTDISCEATKKMVTDSSTVRSSQQQPQRNTTSANQNDNTSHTSANLIKALCYNRSIQSKYDVANSLLTDITKRYHSETSEMQQLVFHGTTAYHALATIPPRDPTVELLSPNSKLHREVGRITRGPTSIASHRYPRRRSRLLESSQSTPLYALKSPRITETISPKIIINLRVIFVARSVLASRASGLFKVSITIRPASIPISRGDGQLVD</sequence>
<evidence type="ECO:0000313" key="3">
    <source>
        <dbReference type="Proteomes" id="UP000250235"/>
    </source>
</evidence>
<protein>
    <submittedName>
        <fullName evidence="2">Myosin-9</fullName>
    </submittedName>
</protein>
<feature type="region of interest" description="Disordered" evidence="1">
    <location>
        <begin position="159"/>
        <end position="186"/>
    </location>
</feature>
<dbReference type="AlphaFoldDB" id="A0A2Z7BRA1"/>
<feature type="compositionally biased region" description="Polar residues" evidence="1">
    <location>
        <begin position="160"/>
        <end position="186"/>
    </location>
</feature>
<dbReference type="EMBL" id="KV003923">
    <property type="protein sequence ID" value="KZV36158.1"/>
    <property type="molecule type" value="Genomic_DNA"/>
</dbReference>
<evidence type="ECO:0000256" key="1">
    <source>
        <dbReference type="SAM" id="MobiDB-lite"/>
    </source>
</evidence>
<gene>
    <name evidence="2" type="ORF">F511_29154</name>
</gene>
<reference evidence="2 3" key="1">
    <citation type="journal article" date="2015" name="Proc. Natl. Acad. Sci. U.S.A.">
        <title>The resurrection genome of Boea hygrometrica: A blueprint for survival of dehydration.</title>
        <authorList>
            <person name="Xiao L."/>
            <person name="Yang G."/>
            <person name="Zhang L."/>
            <person name="Yang X."/>
            <person name="Zhao S."/>
            <person name="Ji Z."/>
            <person name="Zhou Q."/>
            <person name="Hu M."/>
            <person name="Wang Y."/>
            <person name="Chen M."/>
            <person name="Xu Y."/>
            <person name="Jin H."/>
            <person name="Xiao X."/>
            <person name="Hu G."/>
            <person name="Bao F."/>
            <person name="Hu Y."/>
            <person name="Wan P."/>
            <person name="Li L."/>
            <person name="Deng X."/>
            <person name="Kuang T."/>
            <person name="Xiang C."/>
            <person name="Zhu J.K."/>
            <person name="Oliver M.J."/>
            <person name="He Y."/>
        </authorList>
    </citation>
    <scope>NUCLEOTIDE SEQUENCE [LARGE SCALE GENOMIC DNA]</scope>
    <source>
        <strain evidence="3">cv. XS01</strain>
    </source>
</reference>
<keyword evidence="3" id="KW-1185">Reference proteome</keyword>
<name>A0A2Z7BRA1_9LAMI</name>
<dbReference type="Proteomes" id="UP000250235">
    <property type="component" value="Unassembled WGS sequence"/>
</dbReference>